<proteinExistence type="predicted"/>
<accession>X6MT70</accession>
<dbReference type="AlphaFoldDB" id="X6MT70"/>
<sequence length="418" mass="48957">MSDTSKAIETCQLPCLAYEQEKIIDEENNTRERYDKLDNSKLLAGMPSRKKNSYCGYLNVSAWSQKNKNYEPLDKEISIKKIKRLKNNKSNYENGDLAENEMMTDPNKTKKKTKKNQKNQKTKQKGQKKKKRTLNEIRDDEVIMLFVFIFHYCDEYLLFVMDTQIKTNKQKFISKQGIINGTKENRSPKNCRLNNDERVDNVEQFEKIPKKSAFEIHIDYKRKSQEFSNQKNVFAIDKNEEENVLGQTQNKHLDETLSYNINSTNKIQISKKNIMPNLNDTNLQKDTAFGKEKIIPIAEECTTKNLEIEQNTNLQQDKRTQIENYIFNNKTIQLYSDNSVDLKFKCNNNTMTNNGQTFVRLDLSPELPIVINRKKKDMHMIPLWSKIESDKTVKVTTVDNSLKGCHTSDKKELQQKQT</sequence>
<dbReference type="EMBL" id="ASPP01017776">
    <property type="protein sequence ID" value="ETO16841.1"/>
    <property type="molecule type" value="Genomic_DNA"/>
</dbReference>
<feature type="compositionally biased region" description="Basic residues" evidence="1">
    <location>
        <begin position="109"/>
        <end position="132"/>
    </location>
</feature>
<reference evidence="2 3" key="1">
    <citation type="journal article" date="2013" name="Curr. Biol.">
        <title>The Genome of the Foraminiferan Reticulomyxa filosa.</title>
        <authorList>
            <person name="Glockner G."/>
            <person name="Hulsmann N."/>
            <person name="Schleicher M."/>
            <person name="Noegel A.A."/>
            <person name="Eichinger L."/>
            <person name="Gallinger C."/>
            <person name="Pawlowski J."/>
            <person name="Sierra R."/>
            <person name="Euteneuer U."/>
            <person name="Pillet L."/>
            <person name="Moustafa A."/>
            <person name="Platzer M."/>
            <person name="Groth M."/>
            <person name="Szafranski K."/>
            <person name="Schliwa M."/>
        </authorList>
    </citation>
    <scope>NUCLEOTIDE SEQUENCE [LARGE SCALE GENOMIC DNA]</scope>
</reference>
<keyword evidence="3" id="KW-1185">Reference proteome</keyword>
<gene>
    <name evidence="2" type="ORF">RFI_20497</name>
</gene>
<comment type="caution">
    <text evidence="2">The sequence shown here is derived from an EMBL/GenBank/DDBJ whole genome shotgun (WGS) entry which is preliminary data.</text>
</comment>
<evidence type="ECO:0000256" key="1">
    <source>
        <dbReference type="SAM" id="MobiDB-lite"/>
    </source>
</evidence>
<evidence type="ECO:0000313" key="3">
    <source>
        <dbReference type="Proteomes" id="UP000023152"/>
    </source>
</evidence>
<evidence type="ECO:0000313" key="2">
    <source>
        <dbReference type="EMBL" id="ETO16841.1"/>
    </source>
</evidence>
<organism evidence="2 3">
    <name type="scientific">Reticulomyxa filosa</name>
    <dbReference type="NCBI Taxonomy" id="46433"/>
    <lineage>
        <taxon>Eukaryota</taxon>
        <taxon>Sar</taxon>
        <taxon>Rhizaria</taxon>
        <taxon>Retaria</taxon>
        <taxon>Foraminifera</taxon>
        <taxon>Monothalamids</taxon>
        <taxon>Reticulomyxidae</taxon>
        <taxon>Reticulomyxa</taxon>
    </lineage>
</organism>
<feature type="region of interest" description="Disordered" evidence="1">
    <location>
        <begin position="90"/>
        <end position="133"/>
    </location>
</feature>
<name>X6MT70_RETFI</name>
<dbReference type="Proteomes" id="UP000023152">
    <property type="component" value="Unassembled WGS sequence"/>
</dbReference>
<protein>
    <submittedName>
        <fullName evidence="2">GYF domain containing protein</fullName>
    </submittedName>
</protein>